<name>Q239N1_TETTS</name>
<dbReference type="RefSeq" id="XP_001013484.2">
    <property type="nucleotide sequence ID" value="XM_001013484.2"/>
</dbReference>
<dbReference type="KEGG" id="tet:TTHERM_01119490"/>
<organism evidence="1 2">
    <name type="scientific">Tetrahymena thermophila (strain SB210)</name>
    <dbReference type="NCBI Taxonomy" id="312017"/>
    <lineage>
        <taxon>Eukaryota</taxon>
        <taxon>Sar</taxon>
        <taxon>Alveolata</taxon>
        <taxon>Ciliophora</taxon>
        <taxon>Intramacronucleata</taxon>
        <taxon>Oligohymenophorea</taxon>
        <taxon>Hymenostomatida</taxon>
        <taxon>Tetrahymenina</taxon>
        <taxon>Tetrahymenidae</taxon>
        <taxon>Tetrahymena</taxon>
    </lineage>
</organism>
<evidence type="ECO:0000313" key="1">
    <source>
        <dbReference type="EMBL" id="EAR93239.2"/>
    </source>
</evidence>
<protein>
    <submittedName>
        <fullName evidence="1">Uncharacterized protein</fullName>
    </submittedName>
</protein>
<dbReference type="GeneID" id="7842439"/>
<evidence type="ECO:0000313" key="2">
    <source>
        <dbReference type="Proteomes" id="UP000009168"/>
    </source>
</evidence>
<keyword evidence="2" id="KW-1185">Reference proteome</keyword>
<accession>Q239N1</accession>
<proteinExistence type="predicted"/>
<sequence length="415" mass="48898">MISFVNKYCYRSCLSYFIKLKQKVDLDTLAKEVEQQKIIINSPQTKNIDDFLKKYNKMKNIQKDYELMQTAHKDYPSLAQYQMSRTLDMEKTARRIGQVHKSQKNNLENMNKSTKAIQILKNELYELYFLLENKKYDLNSQKQTSLLKLKKYVENHNLSAIQMPHQDVINSNIPLLAQSGEMLVDIQGQLKAFRPDDSRLLQQFQYLKKFTVQIFNNQGFQIFDNSFYNFQKCEYPINMIFNEEYKFVETNAEEKEYFCLDSSIPGLLQLIQTRINFQEKFKILVFTLVYNKNLNGMQDLKIEVISETDAQNLEEDIISLIDAGLSYLEKTINFKNIKIESINDNTKSQITLQMQDGDLLKLRSYGNFISKRLNLKLKHFAGQEEFEEVSCINILEIPSLLNLLLYQNHAQQQNQ</sequence>
<dbReference type="HOGENOM" id="CLU_708818_0_0_1"/>
<dbReference type="Proteomes" id="UP000009168">
    <property type="component" value="Unassembled WGS sequence"/>
</dbReference>
<dbReference type="AlphaFoldDB" id="Q239N1"/>
<reference evidence="2" key="1">
    <citation type="journal article" date="2006" name="PLoS Biol.">
        <title>Macronuclear genome sequence of the ciliate Tetrahymena thermophila, a model eukaryote.</title>
        <authorList>
            <person name="Eisen J.A."/>
            <person name="Coyne R.S."/>
            <person name="Wu M."/>
            <person name="Wu D."/>
            <person name="Thiagarajan M."/>
            <person name="Wortman J.R."/>
            <person name="Badger J.H."/>
            <person name="Ren Q."/>
            <person name="Amedeo P."/>
            <person name="Jones K.M."/>
            <person name="Tallon L.J."/>
            <person name="Delcher A.L."/>
            <person name="Salzberg S.L."/>
            <person name="Silva J.C."/>
            <person name="Haas B.J."/>
            <person name="Majoros W.H."/>
            <person name="Farzad M."/>
            <person name="Carlton J.M."/>
            <person name="Smith R.K. Jr."/>
            <person name="Garg J."/>
            <person name="Pearlman R.E."/>
            <person name="Karrer K.M."/>
            <person name="Sun L."/>
            <person name="Manning G."/>
            <person name="Elde N.C."/>
            <person name="Turkewitz A.P."/>
            <person name="Asai D.J."/>
            <person name="Wilkes D.E."/>
            <person name="Wang Y."/>
            <person name="Cai H."/>
            <person name="Collins K."/>
            <person name="Stewart B.A."/>
            <person name="Lee S.R."/>
            <person name="Wilamowska K."/>
            <person name="Weinberg Z."/>
            <person name="Ruzzo W.L."/>
            <person name="Wloga D."/>
            <person name="Gaertig J."/>
            <person name="Frankel J."/>
            <person name="Tsao C.-C."/>
            <person name="Gorovsky M.A."/>
            <person name="Keeling P.J."/>
            <person name="Waller R.F."/>
            <person name="Patron N.J."/>
            <person name="Cherry J.M."/>
            <person name="Stover N.A."/>
            <person name="Krieger C.J."/>
            <person name="del Toro C."/>
            <person name="Ryder H.F."/>
            <person name="Williamson S.C."/>
            <person name="Barbeau R.A."/>
            <person name="Hamilton E.P."/>
            <person name="Orias E."/>
        </authorList>
    </citation>
    <scope>NUCLEOTIDE SEQUENCE [LARGE SCALE GENOMIC DNA]</scope>
    <source>
        <strain evidence="2">SB210</strain>
    </source>
</reference>
<dbReference type="InParanoid" id="Q239N1"/>
<gene>
    <name evidence="1" type="ORF">TTHERM_01119490</name>
</gene>
<dbReference type="EMBL" id="GG662729">
    <property type="protein sequence ID" value="EAR93239.2"/>
    <property type="molecule type" value="Genomic_DNA"/>
</dbReference>